<dbReference type="AlphaFoldDB" id="A0A8J5GS21"/>
<evidence type="ECO:0000313" key="2">
    <source>
        <dbReference type="Proteomes" id="UP000734854"/>
    </source>
</evidence>
<protein>
    <submittedName>
        <fullName evidence="1">Uncharacterized protein</fullName>
    </submittedName>
</protein>
<accession>A0A8J5GS21</accession>
<evidence type="ECO:0000313" key="1">
    <source>
        <dbReference type="EMBL" id="KAG6511672.1"/>
    </source>
</evidence>
<dbReference type="NCBIfam" id="TIGR01615">
    <property type="entry name" value="A_thal_3542"/>
    <property type="match status" value="1"/>
</dbReference>
<name>A0A8J5GS21_ZINOF</name>
<gene>
    <name evidence="1" type="ORF">ZIOFF_029749</name>
</gene>
<dbReference type="EMBL" id="JACMSC010000008">
    <property type="protein sequence ID" value="KAG6511672.1"/>
    <property type="molecule type" value="Genomic_DNA"/>
</dbReference>
<organism evidence="1 2">
    <name type="scientific">Zingiber officinale</name>
    <name type="common">Ginger</name>
    <name type="synonym">Amomum zingiber</name>
    <dbReference type="NCBI Taxonomy" id="94328"/>
    <lineage>
        <taxon>Eukaryota</taxon>
        <taxon>Viridiplantae</taxon>
        <taxon>Streptophyta</taxon>
        <taxon>Embryophyta</taxon>
        <taxon>Tracheophyta</taxon>
        <taxon>Spermatophyta</taxon>
        <taxon>Magnoliopsida</taxon>
        <taxon>Liliopsida</taxon>
        <taxon>Zingiberales</taxon>
        <taxon>Zingiberaceae</taxon>
        <taxon>Zingiber</taxon>
    </lineage>
</organism>
<dbReference type="PANTHER" id="PTHR31579">
    <property type="entry name" value="OS03G0796600 PROTEIN"/>
    <property type="match status" value="1"/>
</dbReference>
<dbReference type="PANTHER" id="PTHR31579:SF84">
    <property type="entry name" value="F21O3.6 PROTEIN"/>
    <property type="match status" value="1"/>
</dbReference>
<keyword evidence="2" id="KW-1185">Reference proteome</keyword>
<dbReference type="Proteomes" id="UP000734854">
    <property type="component" value="Unassembled WGS sequence"/>
</dbReference>
<proteinExistence type="predicted"/>
<dbReference type="Pfam" id="PF04720">
    <property type="entry name" value="PDDEXK_6"/>
    <property type="match status" value="1"/>
</dbReference>
<dbReference type="OrthoDB" id="548115at2759"/>
<reference evidence="1 2" key="1">
    <citation type="submission" date="2020-08" db="EMBL/GenBank/DDBJ databases">
        <title>Plant Genome Project.</title>
        <authorList>
            <person name="Zhang R.-G."/>
        </authorList>
    </citation>
    <scope>NUCLEOTIDE SEQUENCE [LARGE SCALE GENOMIC DNA]</scope>
    <source>
        <tissue evidence="1">Rhizome</tissue>
    </source>
</reference>
<comment type="caution">
    <text evidence="1">The sequence shown here is derived from an EMBL/GenBank/DDBJ whole genome shotgun (WGS) entry which is preliminary data.</text>
</comment>
<sequence>MATRSRTKRATAALGEDAKARLVSGYAGSSSSSGSEHETAFSSLVHAFFECDADDDDHDFDDQIKFESNSPDTSLLRAAVEVADLVRGWTEDDDPFRLRLLSDVSAFSVGLAALRLRGTAYRSAVMTRLRQRGYNAGVCKARWESARNLIAGSYEYVDVVTEEEDGQRYIVELSFAAEFEVARGEKGDYKEVTAALPEVAVARPEELLQVVRVAGKAARRSLEAEGLHVPPWRKTQYMAAKWLGPYRRTTNGDSLSATGTPAVGAGEAKCQAVVFAAAATSVSIC</sequence>
<dbReference type="InterPro" id="IPR006502">
    <property type="entry name" value="PDDEXK-like"/>
</dbReference>